<dbReference type="Pfam" id="PF03819">
    <property type="entry name" value="MazG"/>
    <property type="match status" value="1"/>
</dbReference>
<dbReference type="PIRSF" id="PIRSF006639">
    <property type="entry name" value="UCP006639_pph"/>
    <property type="match status" value="1"/>
</dbReference>
<sequence length="110" mass="12399">MNLNEYQELAGRTHNSLLTQSDALTNYALGLTGEAGEVADQIKKHVFHGHELDQVELKKELGDVLWYIANLAAVNGIELSEVAELNINKLMKRYPEGFSQEDSINREEEQ</sequence>
<dbReference type="EMBL" id="SCWA01000012">
    <property type="protein sequence ID" value="TDL96698.1"/>
    <property type="molecule type" value="Genomic_DNA"/>
</dbReference>
<keyword evidence="2" id="KW-0378">Hydrolase</keyword>
<evidence type="ECO:0000259" key="1">
    <source>
        <dbReference type="Pfam" id="PF03819"/>
    </source>
</evidence>
<dbReference type="InterPro" id="IPR004518">
    <property type="entry name" value="MazG-like_dom"/>
</dbReference>
<dbReference type="Gene3D" id="1.10.287.1080">
    <property type="entry name" value="MazG-like"/>
    <property type="match status" value="1"/>
</dbReference>
<evidence type="ECO:0000313" key="2">
    <source>
        <dbReference type="EMBL" id="TDL96698.1"/>
    </source>
</evidence>
<name>A0A4R6BCY4_9STAP</name>
<dbReference type="PANTHER" id="PTHR46523">
    <property type="entry name" value="DCTP PYROPHOSPHATASE 1"/>
    <property type="match status" value="1"/>
</dbReference>
<protein>
    <submittedName>
        <fullName evidence="2">Nucleotide pyrophosphohydrolase</fullName>
    </submittedName>
</protein>
<organism evidence="2 3">
    <name type="scientific">Macrococcus brunensis</name>
    <dbReference type="NCBI Taxonomy" id="198483"/>
    <lineage>
        <taxon>Bacteria</taxon>
        <taxon>Bacillati</taxon>
        <taxon>Bacillota</taxon>
        <taxon>Bacilli</taxon>
        <taxon>Bacillales</taxon>
        <taxon>Staphylococcaceae</taxon>
        <taxon>Macrococcus</taxon>
    </lineage>
</organism>
<dbReference type="OrthoDB" id="350573at2"/>
<gene>
    <name evidence="2" type="ORF">ERX27_07535</name>
</gene>
<proteinExistence type="predicted"/>
<dbReference type="InterPro" id="IPR011379">
    <property type="entry name" value="MazG-related_GP37"/>
</dbReference>
<evidence type="ECO:0000313" key="3">
    <source>
        <dbReference type="Proteomes" id="UP000295310"/>
    </source>
</evidence>
<accession>A0A4R6BCY4</accession>
<feature type="domain" description="NTP pyrophosphohydrolase MazG-like" evidence="1">
    <location>
        <begin position="26"/>
        <end position="98"/>
    </location>
</feature>
<comment type="caution">
    <text evidence="2">The sequence shown here is derived from an EMBL/GenBank/DDBJ whole genome shotgun (WGS) entry which is preliminary data.</text>
</comment>
<dbReference type="Proteomes" id="UP000295310">
    <property type="component" value="Unassembled WGS sequence"/>
</dbReference>
<dbReference type="CDD" id="cd11541">
    <property type="entry name" value="NTP-PPase_u4"/>
    <property type="match status" value="1"/>
</dbReference>
<dbReference type="AlphaFoldDB" id="A0A4R6BCY4"/>
<reference evidence="2 3" key="1">
    <citation type="submission" date="2019-01" db="EMBL/GenBank/DDBJ databases">
        <title>Draft genome sequences of the type strains of six Macrococcus species.</title>
        <authorList>
            <person name="Mazhar S."/>
            <person name="Altermann E."/>
            <person name="Hill C."/>
            <person name="Mcauliffe O."/>
        </authorList>
    </citation>
    <scope>NUCLEOTIDE SEQUENCE [LARGE SCALE GENOMIC DNA]</scope>
    <source>
        <strain evidence="2 3">CCM4811</strain>
    </source>
</reference>
<dbReference type="RefSeq" id="WP_133432226.1">
    <property type="nucleotide sequence ID" value="NZ_SCWA01000012.1"/>
</dbReference>
<keyword evidence="3" id="KW-1185">Reference proteome</keyword>
<dbReference type="PANTHER" id="PTHR46523:SF1">
    <property type="entry name" value="DCTP PYROPHOSPHATASE 1"/>
    <property type="match status" value="1"/>
</dbReference>
<dbReference type="SUPFAM" id="SSF101386">
    <property type="entry name" value="all-alpha NTP pyrophosphatases"/>
    <property type="match status" value="1"/>
</dbReference>
<dbReference type="GO" id="GO:0016787">
    <property type="term" value="F:hydrolase activity"/>
    <property type="evidence" value="ECO:0007669"/>
    <property type="project" value="UniProtKB-KW"/>
</dbReference>
<dbReference type="InterPro" id="IPR052555">
    <property type="entry name" value="dCTP_Pyrophosphatase"/>
</dbReference>